<organism evidence="8 9">
    <name type="scientific">Rhinopithecus roxellana</name>
    <name type="common">Golden snub-nosed monkey</name>
    <name type="synonym">Pygathrix roxellana</name>
    <dbReference type="NCBI Taxonomy" id="61622"/>
    <lineage>
        <taxon>Eukaryota</taxon>
        <taxon>Metazoa</taxon>
        <taxon>Chordata</taxon>
        <taxon>Craniata</taxon>
        <taxon>Vertebrata</taxon>
        <taxon>Euteleostomi</taxon>
        <taxon>Mammalia</taxon>
        <taxon>Eutheria</taxon>
        <taxon>Euarchontoglires</taxon>
        <taxon>Primates</taxon>
        <taxon>Haplorrhini</taxon>
        <taxon>Catarrhini</taxon>
        <taxon>Cercopithecidae</taxon>
        <taxon>Colobinae</taxon>
        <taxon>Rhinopithecus</taxon>
    </lineage>
</organism>
<keyword evidence="4" id="KW-0597">Phosphoprotein</keyword>
<dbReference type="PANTHER" id="PTHR14130:SF12">
    <property type="entry name" value="BARGIN-RELATED"/>
    <property type="match status" value="1"/>
</dbReference>
<feature type="region of interest" description="Disordered" evidence="5">
    <location>
        <begin position="1"/>
        <end position="23"/>
    </location>
</feature>
<dbReference type="GO" id="GO:0005096">
    <property type="term" value="F:GTPase activator activity"/>
    <property type="evidence" value="ECO:0007669"/>
    <property type="project" value="UniProtKB-KW"/>
</dbReference>
<dbReference type="GeneTree" id="ENSGT00940000158369"/>
<feature type="compositionally biased region" description="Pro residues" evidence="5">
    <location>
        <begin position="655"/>
        <end position="672"/>
    </location>
</feature>
<dbReference type="SUPFAM" id="SSF103657">
    <property type="entry name" value="BAR/IMD domain-like"/>
    <property type="match status" value="1"/>
</dbReference>
<reference evidence="8" key="1">
    <citation type="submission" date="2025-08" db="UniProtKB">
        <authorList>
            <consortium name="Ensembl"/>
        </authorList>
    </citation>
    <scope>IDENTIFICATION</scope>
</reference>
<dbReference type="FunFam" id="1.10.555.10:FF:000001">
    <property type="entry name" value="Rho GTPase activating protein 44"/>
    <property type="match status" value="1"/>
</dbReference>
<dbReference type="OMA" id="WDYFFEG"/>
<dbReference type="PANTHER" id="PTHR14130">
    <property type="entry name" value="3BP-1 RELATED RHOGAP"/>
    <property type="match status" value="1"/>
</dbReference>
<dbReference type="InterPro" id="IPR027267">
    <property type="entry name" value="AH/BAR_dom_sf"/>
</dbReference>
<name>A0A2K6QIB7_RHIRO</name>
<accession>A0A2K6QIB7</accession>
<evidence type="ECO:0000259" key="6">
    <source>
        <dbReference type="PROSITE" id="PS50238"/>
    </source>
</evidence>
<evidence type="ECO:0000313" key="8">
    <source>
        <dbReference type="Ensembl" id="ENSRROP00000028519.1"/>
    </source>
</evidence>
<evidence type="ECO:0000256" key="3">
    <source>
        <dbReference type="ARBA" id="ARBA00022490"/>
    </source>
</evidence>
<dbReference type="AlphaFoldDB" id="A0A2K6QIB7"/>
<evidence type="ECO:0000256" key="4">
    <source>
        <dbReference type="ARBA" id="ARBA00022553"/>
    </source>
</evidence>
<dbReference type="InterPro" id="IPR004148">
    <property type="entry name" value="BAR_dom"/>
</dbReference>
<feature type="compositionally biased region" description="Pro residues" evidence="5">
    <location>
        <begin position="611"/>
        <end position="620"/>
    </location>
</feature>
<dbReference type="Gene3D" id="1.10.555.10">
    <property type="entry name" value="Rho GTPase activation protein"/>
    <property type="match status" value="1"/>
</dbReference>
<dbReference type="PROSITE" id="PS51021">
    <property type="entry name" value="BAR"/>
    <property type="match status" value="1"/>
</dbReference>
<gene>
    <name evidence="8" type="primary">SH3BP1</name>
</gene>
<evidence type="ECO:0000256" key="2">
    <source>
        <dbReference type="ARBA" id="ARBA00022468"/>
    </source>
</evidence>
<dbReference type="GO" id="GO:0005829">
    <property type="term" value="C:cytosol"/>
    <property type="evidence" value="ECO:0007669"/>
    <property type="project" value="UniProtKB-SubCell"/>
</dbReference>
<dbReference type="SMART" id="SM00721">
    <property type="entry name" value="BAR"/>
    <property type="match status" value="1"/>
</dbReference>
<feature type="compositionally biased region" description="Pro residues" evidence="5">
    <location>
        <begin position="532"/>
        <end position="546"/>
    </location>
</feature>
<dbReference type="InterPro" id="IPR008936">
    <property type="entry name" value="Rho_GTPase_activation_prot"/>
</dbReference>
<reference evidence="8" key="2">
    <citation type="submission" date="2025-09" db="UniProtKB">
        <authorList>
            <consortium name="Ensembl"/>
        </authorList>
    </citation>
    <scope>IDENTIFICATION</scope>
</reference>
<dbReference type="SUPFAM" id="SSF48350">
    <property type="entry name" value="GTPase activation domain, GAP"/>
    <property type="match status" value="1"/>
</dbReference>
<dbReference type="GO" id="GO:0032956">
    <property type="term" value="P:regulation of actin cytoskeleton organization"/>
    <property type="evidence" value="ECO:0007669"/>
    <property type="project" value="TreeGrafter"/>
</dbReference>
<evidence type="ECO:0000313" key="9">
    <source>
        <dbReference type="Proteomes" id="UP000233200"/>
    </source>
</evidence>
<keyword evidence="3" id="KW-0963">Cytoplasm</keyword>
<evidence type="ECO:0000259" key="7">
    <source>
        <dbReference type="PROSITE" id="PS51021"/>
    </source>
</evidence>
<dbReference type="Gene3D" id="1.20.1270.60">
    <property type="entry name" value="Arfaptin homology (AH) domain/BAR domain"/>
    <property type="match status" value="1"/>
</dbReference>
<dbReference type="GO" id="GO:0007165">
    <property type="term" value="P:signal transduction"/>
    <property type="evidence" value="ECO:0007669"/>
    <property type="project" value="InterPro"/>
</dbReference>
<dbReference type="InterPro" id="IPR000198">
    <property type="entry name" value="RhoGAP_dom"/>
</dbReference>
<keyword evidence="2" id="KW-0343">GTPase activation</keyword>
<evidence type="ECO:0000256" key="1">
    <source>
        <dbReference type="ARBA" id="ARBA00004514"/>
    </source>
</evidence>
<dbReference type="Proteomes" id="UP000233200">
    <property type="component" value="Unplaced"/>
</dbReference>
<dbReference type="FunFam" id="1.20.1270.60:FF:000053">
    <property type="entry name" value="SH3 domain-binding protein 1"/>
    <property type="match status" value="2"/>
</dbReference>
<sequence length="672" mass="73018">MMKRQLHRMRQLAQTGSLGRTPETAEFLGEDLLQVEQRLEPAKRAAHNVHKRLQACLQGQSGADMDKRVKKLPLMALSTTMAESFKELDPDSSMGKALEMSCAIQNQLARILAEFEMTLERDVLQPLSRLSEVSLCPAPSPQLPRLLAPSSPSTLTPHAHPQEELPAILKHKKSLQKLVSDWNTLKSRLSQATKNSGSSQGLGGGPGSHSHTTMANKVESLKEEEEELKRKVEQCRDEYLADLYHFVTKEDSYANYFIHLLEIQADYHRRSLSSLDTALAELRENHGQADHSPSMAATHFSRVYGVSLATHLHELGREIALPIEACVMMLLSEGMKEEGLFRLAAGASVLKRLKQTMASDPHSLEEFCSDPHAVAGALKSYLRELPEPLMTFDLYDDWMRAASLKEPGARLQALQEVCSRLPPENLSNLKYLMKFLARLAEEQEVNKMTPSNIAIVLGPNLLWPPEKEGDQAQLDAASVSSIQVVGVVEALIQSADTLFPGDINFNVSGLFSAVTLQDTVSDRLASEELPPTAVPTPATTPAPVPAPALASAATKERTESEVPPRPASPKVTRSPPETAAPVEDMARRTKRPAPARPTMPPPQVSGSRSSPPAPPLPPGSGSPGTPRALPRRLVGSSLRAPTVPPPTGAKAGVHQPPPAQPPQVQPPPAQSL</sequence>
<feature type="region of interest" description="Disordered" evidence="5">
    <location>
        <begin position="527"/>
        <end position="672"/>
    </location>
</feature>
<feature type="domain" description="Rho-GAP" evidence="6">
    <location>
        <begin position="306"/>
        <end position="499"/>
    </location>
</feature>
<feature type="region of interest" description="Disordered" evidence="5">
    <location>
        <begin position="189"/>
        <end position="213"/>
    </location>
</feature>
<feature type="compositionally biased region" description="Pro residues" evidence="5">
    <location>
        <begin position="594"/>
        <end position="603"/>
    </location>
</feature>
<protein>
    <submittedName>
        <fullName evidence="8">SH3 domain binding protein 1</fullName>
    </submittedName>
</protein>
<dbReference type="InterPro" id="IPR047165">
    <property type="entry name" value="RHG17/44/SH3BP1-like"/>
</dbReference>
<dbReference type="GO" id="GO:0051058">
    <property type="term" value="P:negative regulation of small GTPase mediated signal transduction"/>
    <property type="evidence" value="ECO:0007669"/>
    <property type="project" value="UniProtKB-ARBA"/>
</dbReference>
<keyword evidence="9" id="KW-1185">Reference proteome</keyword>
<feature type="compositionally biased region" description="Basic residues" evidence="5">
    <location>
        <begin position="1"/>
        <end position="10"/>
    </location>
</feature>
<dbReference type="SMART" id="SM00324">
    <property type="entry name" value="RhoGAP"/>
    <property type="match status" value="1"/>
</dbReference>
<dbReference type="Pfam" id="PF00620">
    <property type="entry name" value="RhoGAP"/>
    <property type="match status" value="1"/>
</dbReference>
<dbReference type="PROSITE" id="PS50238">
    <property type="entry name" value="RHOGAP"/>
    <property type="match status" value="1"/>
</dbReference>
<dbReference type="Pfam" id="PF03114">
    <property type="entry name" value="BAR"/>
    <property type="match status" value="2"/>
</dbReference>
<feature type="domain" description="BAR" evidence="7">
    <location>
        <begin position="17"/>
        <end position="292"/>
    </location>
</feature>
<proteinExistence type="predicted"/>
<dbReference type="GO" id="GO:0035020">
    <property type="term" value="P:regulation of Rac protein signal transduction"/>
    <property type="evidence" value="ECO:0007669"/>
    <property type="project" value="TreeGrafter"/>
</dbReference>
<dbReference type="Ensembl" id="ENSRROT00000052874.1">
    <property type="protein sequence ID" value="ENSRROP00000028519.1"/>
    <property type="gene ID" value="ENSRROG00000038038.1"/>
</dbReference>
<comment type="subcellular location">
    <subcellularLocation>
        <location evidence="1">Cytoplasm</location>
        <location evidence="1">Cytosol</location>
    </subcellularLocation>
</comment>
<evidence type="ECO:0000256" key="5">
    <source>
        <dbReference type="SAM" id="MobiDB-lite"/>
    </source>
</evidence>